<dbReference type="EMBL" id="CP136896">
    <property type="protein sequence ID" value="WOL14647.1"/>
    <property type="molecule type" value="Genomic_DNA"/>
</dbReference>
<reference evidence="1 2" key="1">
    <citation type="submission" date="2023-10" db="EMBL/GenBank/DDBJ databases">
        <title>Chromosome-scale genome assembly provides insights into flower coloration mechanisms of Canna indica.</title>
        <authorList>
            <person name="Li C."/>
        </authorList>
    </citation>
    <scope>NUCLEOTIDE SEQUENCE [LARGE SCALE GENOMIC DNA]</scope>
    <source>
        <tissue evidence="1">Flower</tissue>
    </source>
</reference>
<keyword evidence="2" id="KW-1185">Reference proteome</keyword>
<name>A0AAQ3KW66_9LILI</name>
<proteinExistence type="predicted"/>
<evidence type="ECO:0000313" key="2">
    <source>
        <dbReference type="Proteomes" id="UP001327560"/>
    </source>
</evidence>
<dbReference type="Proteomes" id="UP001327560">
    <property type="component" value="Chromosome 7"/>
</dbReference>
<accession>A0AAQ3KW66</accession>
<gene>
    <name evidence="1" type="ORF">Cni_G23428</name>
</gene>
<dbReference type="AlphaFoldDB" id="A0AAQ3KW66"/>
<protein>
    <submittedName>
        <fullName evidence="1">Uncharacterized protein</fullName>
    </submittedName>
</protein>
<evidence type="ECO:0000313" key="1">
    <source>
        <dbReference type="EMBL" id="WOL14647.1"/>
    </source>
</evidence>
<organism evidence="1 2">
    <name type="scientific">Canna indica</name>
    <name type="common">Indian-shot</name>
    <dbReference type="NCBI Taxonomy" id="4628"/>
    <lineage>
        <taxon>Eukaryota</taxon>
        <taxon>Viridiplantae</taxon>
        <taxon>Streptophyta</taxon>
        <taxon>Embryophyta</taxon>
        <taxon>Tracheophyta</taxon>
        <taxon>Spermatophyta</taxon>
        <taxon>Magnoliopsida</taxon>
        <taxon>Liliopsida</taxon>
        <taxon>Zingiberales</taxon>
        <taxon>Cannaceae</taxon>
        <taxon>Canna</taxon>
    </lineage>
</organism>
<sequence>MQSKEDPKGQGRSQKVKPLCVCEPTAYLPSLSTPHHLTLYYIFISQFINFGSTTMTLVECIYINNMSRNECSAAGNGFCRSSLAWERCQGIRWMDQQHCGTYTAAAEAETCHVHCSCSKIDLTDRGSSTRERLPYPAVIQNTHCWPKAQHCGSSLWILMDPP</sequence>